<protein>
    <submittedName>
        <fullName evidence="1">Uncharacterized protein</fullName>
    </submittedName>
</protein>
<dbReference type="Proteomes" id="UP000494261">
    <property type="component" value="Unassembled WGS sequence"/>
</dbReference>
<gene>
    <name evidence="1" type="ORF">BLA13014_00603</name>
</gene>
<proteinExistence type="predicted"/>
<name>A0A6P2HMM9_9BURK</name>
<dbReference type="RefSeq" id="WP_175021171.1">
    <property type="nucleotide sequence ID" value="NZ_CABVQC010000003.1"/>
</dbReference>
<organism evidence="1 2">
    <name type="scientific">Burkholderia aenigmatica</name>
    <dbReference type="NCBI Taxonomy" id="2015348"/>
    <lineage>
        <taxon>Bacteria</taxon>
        <taxon>Pseudomonadati</taxon>
        <taxon>Pseudomonadota</taxon>
        <taxon>Betaproteobacteria</taxon>
        <taxon>Burkholderiales</taxon>
        <taxon>Burkholderiaceae</taxon>
        <taxon>Burkholderia</taxon>
        <taxon>Burkholderia cepacia complex</taxon>
    </lineage>
</organism>
<evidence type="ECO:0000313" key="1">
    <source>
        <dbReference type="EMBL" id="VWB19115.1"/>
    </source>
</evidence>
<reference evidence="1 2" key="1">
    <citation type="submission" date="2019-09" db="EMBL/GenBank/DDBJ databases">
        <authorList>
            <person name="Depoorter E."/>
        </authorList>
    </citation>
    <scope>NUCLEOTIDE SEQUENCE [LARGE SCALE GENOMIC DNA]</scope>
    <source>
        <strain evidence="1">LMG 13014</strain>
    </source>
</reference>
<evidence type="ECO:0000313" key="2">
    <source>
        <dbReference type="Proteomes" id="UP000494261"/>
    </source>
</evidence>
<dbReference type="EMBL" id="CABVQC010000003">
    <property type="protein sequence ID" value="VWB19115.1"/>
    <property type="molecule type" value="Genomic_DNA"/>
</dbReference>
<accession>A0A6P2HMM9</accession>
<dbReference type="AlphaFoldDB" id="A0A6P2HMM9"/>
<sequence>MDKKARNILVSTYWSSNGWVDRKNRNISEADFAYAKEHGVMFSPVTLTHDQSITAIKDILPKVAQDAVARAFLSSLSTRRLEWRSALASFVCAQRLSPPHGYVPKVSGHGYTDGVITHTSYRCGVCDGSLEYEDVDLSVLNFERIKWGGVRLGDRMYTLFDLQQFLREEISEPTQADIDILKSMLSVIAHSQSDDYPSALRDNLAPVIKSSKHERDVLMEILACVDILRPSSYDRPSRGRHDWHFVEHWRGEDKYNEAAVKQYFGKYLD</sequence>